<evidence type="ECO:0000256" key="1">
    <source>
        <dbReference type="ARBA" id="ARBA00004685"/>
    </source>
</evidence>
<dbReference type="InterPro" id="IPR021765">
    <property type="entry name" value="UstYa-like"/>
</dbReference>
<organism evidence="4 5">
    <name type="scientific">Polyporus arcularius HHB13444</name>
    <dbReference type="NCBI Taxonomy" id="1314778"/>
    <lineage>
        <taxon>Eukaryota</taxon>
        <taxon>Fungi</taxon>
        <taxon>Dikarya</taxon>
        <taxon>Basidiomycota</taxon>
        <taxon>Agaricomycotina</taxon>
        <taxon>Agaricomycetes</taxon>
        <taxon>Polyporales</taxon>
        <taxon>Polyporaceae</taxon>
        <taxon>Polyporus</taxon>
    </lineage>
</organism>
<gene>
    <name evidence="4" type="ORF">K466DRAFT_530687</name>
</gene>
<evidence type="ECO:0000313" key="4">
    <source>
        <dbReference type="EMBL" id="TFK82247.1"/>
    </source>
</evidence>
<dbReference type="Pfam" id="PF11807">
    <property type="entry name" value="UstYa"/>
    <property type="match status" value="1"/>
</dbReference>
<evidence type="ECO:0000313" key="5">
    <source>
        <dbReference type="Proteomes" id="UP000308197"/>
    </source>
</evidence>
<evidence type="ECO:0000256" key="3">
    <source>
        <dbReference type="ARBA" id="ARBA00035112"/>
    </source>
</evidence>
<dbReference type="PANTHER" id="PTHR33365">
    <property type="entry name" value="YALI0B05434P"/>
    <property type="match status" value="1"/>
</dbReference>
<evidence type="ECO:0000256" key="2">
    <source>
        <dbReference type="ARBA" id="ARBA00023002"/>
    </source>
</evidence>
<dbReference type="GO" id="GO:0043386">
    <property type="term" value="P:mycotoxin biosynthetic process"/>
    <property type="evidence" value="ECO:0007669"/>
    <property type="project" value="InterPro"/>
</dbReference>
<keyword evidence="2" id="KW-0560">Oxidoreductase</keyword>
<name>A0A5C3P0A2_9APHY</name>
<dbReference type="EMBL" id="ML211506">
    <property type="protein sequence ID" value="TFK82247.1"/>
    <property type="molecule type" value="Genomic_DNA"/>
</dbReference>
<dbReference type="InParanoid" id="A0A5C3P0A2"/>
<accession>A0A5C3P0A2</accession>
<protein>
    <submittedName>
        <fullName evidence="4">Uncharacterized protein</fullName>
    </submittedName>
</protein>
<sequence>MLMKVAFQRLLGVLAFAFLILNVVLKISLHAAVQRTLDHDRDSSSWFTADEPGEVLLEIDSWTRYTLFSPLEWQPLFPAGGVVHLGPKREPYTVSMLHQLRCLDVVRDQLSRVKAERDEEPTRHCLNYLRQMLQCRGDLQLDAYQYAHKVGALHPHAVRRCKDWRVVYQKVAENHRLDPV</sequence>
<dbReference type="PANTHER" id="PTHR33365:SF11">
    <property type="entry name" value="TAT PATHWAY SIGNAL SEQUENCE"/>
    <property type="match status" value="1"/>
</dbReference>
<comment type="pathway">
    <text evidence="1">Mycotoxin biosynthesis.</text>
</comment>
<proteinExistence type="inferred from homology"/>
<dbReference type="GO" id="GO:0016491">
    <property type="term" value="F:oxidoreductase activity"/>
    <property type="evidence" value="ECO:0007669"/>
    <property type="project" value="UniProtKB-KW"/>
</dbReference>
<comment type="similarity">
    <text evidence="3">Belongs to the ustYa family.</text>
</comment>
<dbReference type="Proteomes" id="UP000308197">
    <property type="component" value="Unassembled WGS sequence"/>
</dbReference>
<dbReference type="AlphaFoldDB" id="A0A5C3P0A2"/>
<reference evidence="4 5" key="1">
    <citation type="journal article" date="2019" name="Nat. Ecol. Evol.">
        <title>Megaphylogeny resolves global patterns of mushroom evolution.</title>
        <authorList>
            <person name="Varga T."/>
            <person name="Krizsan K."/>
            <person name="Foldi C."/>
            <person name="Dima B."/>
            <person name="Sanchez-Garcia M."/>
            <person name="Sanchez-Ramirez S."/>
            <person name="Szollosi G.J."/>
            <person name="Szarkandi J.G."/>
            <person name="Papp V."/>
            <person name="Albert L."/>
            <person name="Andreopoulos W."/>
            <person name="Angelini C."/>
            <person name="Antonin V."/>
            <person name="Barry K.W."/>
            <person name="Bougher N.L."/>
            <person name="Buchanan P."/>
            <person name="Buyck B."/>
            <person name="Bense V."/>
            <person name="Catcheside P."/>
            <person name="Chovatia M."/>
            <person name="Cooper J."/>
            <person name="Damon W."/>
            <person name="Desjardin D."/>
            <person name="Finy P."/>
            <person name="Geml J."/>
            <person name="Haridas S."/>
            <person name="Hughes K."/>
            <person name="Justo A."/>
            <person name="Karasinski D."/>
            <person name="Kautmanova I."/>
            <person name="Kiss B."/>
            <person name="Kocsube S."/>
            <person name="Kotiranta H."/>
            <person name="LaButti K.M."/>
            <person name="Lechner B.E."/>
            <person name="Liimatainen K."/>
            <person name="Lipzen A."/>
            <person name="Lukacs Z."/>
            <person name="Mihaltcheva S."/>
            <person name="Morgado L.N."/>
            <person name="Niskanen T."/>
            <person name="Noordeloos M.E."/>
            <person name="Ohm R.A."/>
            <person name="Ortiz-Santana B."/>
            <person name="Ovrebo C."/>
            <person name="Racz N."/>
            <person name="Riley R."/>
            <person name="Savchenko A."/>
            <person name="Shiryaev A."/>
            <person name="Soop K."/>
            <person name="Spirin V."/>
            <person name="Szebenyi C."/>
            <person name="Tomsovsky M."/>
            <person name="Tulloss R.E."/>
            <person name="Uehling J."/>
            <person name="Grigoriev I.V."/>
            <person name="Vagvolgyi C."/>
            <person name="Papp T."/>
            <person name="Martin F.M."/>
            <person name="Miettinen O."/>
            <person name="Hibbett D.S."/>
            <person name="Nagy L.G."/>
        </authorList>
    </citation>
    <scope>NUCLEOTIDE SEQUENCE [LARGE SCALE GENOMIC DNA]</scope>
    <source>
        <strain evidence="4 5">HHB13444</strain>
    </source>
</reference>
<keyword evidence="5" id="KW-1185">Reference proteome</keyword>
<dbReference type="STRING" id="1314778.A0A5C3P0A2"/>